<dbReference type="InterPro" id="IPR007557">
    <property type="entry name" value="PSP1_C"/>
</dbReference>
<evidence type="ECO:0000313" key="4">
    <source>
        <dbReference type="Proteomes" id="UP000807825"/>
    </source>
</evidence>
<dbReference type="PROSITE" id="PS51411">
    <property type="entry name" value="PSP1_C"/>
    <property type="match status" value="1"/>
</dbReference>
<sequence length="408" mass="45478">MTTDKSKKDISYLPRAWGASGQRKRDNKDESVDYTGATSSDDDISQVAVTEAVDAEIPCGETCCRISELQSEPFERCFQHSDDPPEEDVPALPDQLPEQTDRPEKAGVLVRLVGIRFGYACKIYHFDAMDMDLAVGDWVVVKTEKGLGLGLVALGPFERHLAPPQLEGLRKVLREATPSDFDQKGRCRSKEQEAYAYCLERIETLGLPMKLVTVECFFDCSKYVFYFTAEGRVDFRELVKQLVARFPVRIEMRQIGVRHEAKMTGGLACCGQELCCSRFLMDFRPVSVKMAKTQNLSLNPTKISGVCGRLMCCLAYEHDVYEDFKKGLPRVGKAVLTSKGEGTVLKHNPLAETIFVKLSDDSVLEVGKAEVLRDSGPASSRKEGESDEPNGSVDDTEETAEFGSEYEW</sequence>
<dbReference type="GO" id="GO:0005737">
    <property type="term" value="C:cytoplasm"/>
    <property type="evidence" value="ECO:0007669"/>
    <property type="project" value="TreeGrafter"/>
</dbReference>
<proteinExistence type="predicted"/>
<dbReference type="InterPro" id="IPR047767">
    <property type="entry name" value="PSP1-like"/>
</dbReference>
<dbReference type="Proteomes" id="UP000807825">
    <property type="component" value="Unassembled WGS sequence"/>
</dbReference>
<protein>
    <recommendedName>
        <fullName evidence="2">PSP1 C-terminal domain-containing protein</fullName>
    </recommendedName>
</protein>
<comment type="caution">
    <text evidence="3">The sequence shown here is derived from an EMBL/GenBank/DDBJ whole genome shotgun (WGS) entry which is preliminary data.</text>
</comment>
<evidence type="ECO:0000259" key="2">
    <source>
        <dbReference type="PROSITE" id="PS51411"/>
    </source>
</evidence>
<dbReference type="PANTHER" id="PTHR43830:SF3">
    <property type="entry name" value="PROTEIN PSP1"/>
    <property type="match status" value="1"/>
</dbReference>
<reference evidence="3" key="1">
    <citation type="submission" date="2020-07" db="EMBL/GenBank/DDBJ databases">
        <title>Huge and variable diversity of episymbiotic CPR bacteria and DPANN archaea in groundwater ecosystems.</title>
        <authorList>
            <person name="He C.Y."/>
            <person name="Keren R."/>
            <person name="Whittaker M."/>
            <person name="Farag I.F."/>
            <person name="Doudna J."/>
            <person name="Cate J.H.D."/>
            <person name="Banfield J.F."/>
        </authorList>
    </citation>
    <scope>NUCLEOTIDE SEQUENCE</scope>
    <source>
        <strain evidence="3">NC_groundwater_1664_Pr3_B-0.1um_52_9</strain>
    </source>
</reference>
<dbReference type="EMBL" id="JACRDE010000196">
    <property type="protein sequence ID" value="MBI5249243.1"/>
    <property type="molecule type" value="Genomic_DNA"/>
</dbReference>
<accession>A0A9D6V1Y6</accession>
<evidence type="ECO:0000256" key="1">
    <source>
        <dbReference type="SAM" id="MobiDB-lite"/>
    </source>
</evidence>
<dbReference type="Pfam" id="PF04468">
    <property type="entry name" value="PSP1"/>
    <property type="match status" value="1"/>
</dbReference>
<dbReference type="PANTHER" id="PTHR43830">
    <property type="entry name" value="PROTEIN PSP1"/>
    <property type="match status" value="1"/>
</dbReference>
<name>A0A9D6V1Y6_9BACT</name>
<feature type="region of interest" description="Disordered" evidence="1">
    <location>
        <begin position="1"/>
        <end position="43"/>
    </location>
</feature>
<feature type="domain" description="PSP1 C-terminal" evidence="2">
    <location>
        <begin position="170"/>
        <end position="255"/>
    </location>
</feature>
<dbReference type="NCBIfam" id="NF041131">
    <property type="entry name" value="RicT_YaaT_fam"/>
    <property type="match status" value="1"/>
</dbReference>
<feature type="region of interest" description="Disordered" evidence="1">
    <location>
        <begin position="77"/>
        <end position="103"/>
    </location>
</feature>
<organism evidence="3 4">
    <name type="scientific">Desulfomonile tiedjei</name>
    <dbReference type="NCBI Taxonomy" id="2358"/>
    <lineage>
        <taxon>Bacteria</taxon>
        <taxon>Pseudomonadati</taxon>
        <taxon>Thermodesulfobacteriota</taxon>
        <taxon>Desulfomonilia</taxon>
        <taxon>Desulfomonilales</taxon>
        <taxon>Desulfomonilaceae</taxon>
        <taxon>Desulfomonile</taxon>
    </lineage>
</organism>
<dbReference type="AlphaFoldDB" id="A0A9D6V1Y6"/>
<feature type="compositionally biased region" description="Acidic residues" evidence="1">
    <location>
        <begin position="394"/>
        <end position="408"/>
    </location>
</feature>
<evidence type="ECO:0000313" key="3">
    <source>
        <dbReference type="EMBL" id="MBI5249243.1"/>
    </source>
</evidence>
<feature type="compositionally biased region" description="Basic and acidic residues" evidence="1">
    <location>
        <begin position="1"/>
        <end position="10"/>
    </location>
</feature>
<gene>
    <name evidence="3" type="ORF">HY912_07095</name>
</gene>
<feature type="region of interest" description="Disordered" evidence="1">
    <location>
        <begin position="369"/>
        <end position="408"/>
    </location>
</feature>